<dbReference type="Gene3D" id="2.170.120.40">
    <property type="entry name" value="YbbR-like domain"/>
    <property type="match status" value="1"/>
</dbReference>
<reference evidence="2" key="1">
    <citation type="submission" date="2016-10" db="EMBL/GenBank/DDBJ databases">
        <authorList>
            <person name="Varghese N."/>
            <person name="Submissions S."/>
        </authorList>
    </citation>
    <scope>NUCLEOTIDE SEQUENCE [LARGE SCALE GENOMIC DNA]</scope>
    <source>
        <strain evidence="2">DSM 18733</strain>
    </source>
</reference>
<dbReference type="STRING" id="407022.SAMN05661044_01703"/>
<dbReference type="InterPro" id="IPR053154">
    <property type="entry name" value="c-di-AMP_regulator"/>
</dbReference>
<dbReference type="PANTHER" id="PTHR37804">
    <property type="entry name" value="CDAA REGULATORY PROTEIN CDAR"/>
    <property type="match status" value="1"/>
</dbReference>
<protein>
    <recommendedName>
        <fullName evidence="3">YbbR-like protein</fullName>
    </recommendedName>
</protein>
<dbReference type="EMBL" id="FOAF01000001">
    <property type="protein sequence ID" value="SEK99601.1"/>
    <property type="molecule type" value="Genomic_DNA"/>
</dbReference>
<dbReference type="Gene3D" id="2.170.120.30">
    <property type="match status" value="1"/>
</dbReference>
<keyword evidence="2" id="KW-1185">Reference proteome</keyword>
<dbReference type="Proteomes" id="UP000199421">
    <property type="component" value="Unassembled WGS sequence"/>
</dbReference>
<gene>
    <name evidence="1" type="ORF">SAMN05661044_01703</name>
</gene>
<dbReference type="RefSeq" id="WP_093321962.1">
    <property type="nucleotide sequence ID" value="NZ_FOAF01000001.1"/>
</dbReference>
<organism evidence="1 2">
    <name type="scientific">Olivibacter domesticus</name>
    <name type="common">Pseudosphingobacterium domesticum</name>
    <dbReference type="NCBI Taxonomy" id="407022"/>
    <lineage>
        <taxon>Bacteria</taxon>
        <taxon>Pseudomonadati</taxon>
        <taxon>Bacteroidota</taxon>
        <taxon>Sphingobacteriia</taxon>
        <taxon>Sphingobacteriales</taxon>
        <taxon>Sphingobacteriaceae</taxon>
        <taxon>Olivibacter</taxon>
    </lineage>
</organism>
<name>A0A1H7LL03_OLID1</name>
<sequence>MAIFNLSKKQQKKLSLFAVCLLVSFLVWSLFALSNQYLYNVNASLKYVNIPPKRAFHPLQSDTVSMQVKGTGWQVLFSNLRLKPQDIEVDLSGLKTRDWVVFSNQMGYINRQFSANQSIVSISPDTLFFNFSKQDVKKVTVNLSENLHFKKQYDIIGEIAVEPKFVTVTGPLEDLVLIDGWATDTLRRDNVSNDIVAKVALQRSQKANINVHPSTVDIRIPVGEVTEKVIEVPIKAENRKSFRTVKILPEKVKLTVIVSLAKYETINKDMFEAVINLDDWRSNHIQNLPVIITKNPDFVKVVKSEPQNVDFLLWK</sequence>
<dbReference type="AlphaFoldDB" id="A0A1H7LL03"/>
<evidence type="ECO:0000313" key="2">
    <source>
        <dbReference type="Proteomes" id="UP000199421"/>
    </source>
</evidence>
<accession>A0A1H7LL03</accession>
<evidence type="ECO:0008006" key="3">
    <source>
        <dbReference type="Google" id="ProtNLM"/>
    </source>
</evidence>
<proteinExistence type="predicted"/>
<dbReference type="OrthoDB" id="1115707at2"/>
<evidence type="ECO:0000313" key="1">
    <source>
        <dbReference type="EMBL" id="SEK99601.1"/>
    </source>
</evidence>
<dbReference type="PANTHER" id="PTHR37804:SF1">
    <property type="entry name" value="CDAA REGULATORY PROTEIN CDAR"/>
    <property type="match status" value="1"/>
</dbReference>